<accession>A0A419T5Y7</accession>
<dbReference type="CDD" id="cd15482">
    <property type="entry name" value="Sialidase_non-viral"/>
    <property type="match status" value="1"/>
</dbReference>
<sequence length="373" mass="41673">MEFKHLPGLTPDGTIYHNVNMGTLEALIPSGSYQFVKAPSILELPGGDLLCVWSAGSKEGSADESIVCAKLKKGDDHWHKPVKVSRDSKRCEQNPSLFLGPDNAVWVVYTAQSVEVSGKSDMHHTAMIRYQKSFDGGKTWEEPKGLIPDTGSLCSQPILMLKNRRLIFSNWISRDSNTGLSGDPSIFRISDDEGITWKTVFMPESQGRIQANVVELEDGHLISFMRSRLADVIYRSESFDWGSTWSAPVKTVLPNNNTGISALRLKSGRIALAYNQIGVDSQADKKESGYPIAVALSEDNGITWPLIRYVELGEGYVGVENQINNRQYETPYLMQGHNEDLHLVFSYKGRACIKYMRFTEADIIGEKRFAEKE</sequence>
<evidence type="ECO:0000313" key="2">
    <source>
        <dbReference type="EMBL" id="RKD32881.1"/>
    </source>
</evidence>
<dbReference type="AlphaFoldDB" id="A0A419T5Y7"/>
<dbReference type="RefSeq" id="WP_120196261.1">
    <property type="nucleotide sequence ID" value="NZ_MCIA01000009.1"/>
</dbReference>
<keyword evidence="3" id="KW-1185">Reference proteome</keyword>
<organism evidence="2 3">
    <name type="scientific">Lacrimispora algidixylanolytica</name>
    <dbReference type="NCBI Taxonomy" id="94868"/>
    <lineage>
        <taxon>Bacteria</taxon>
        <taxon>Bacillati</taxon>
        <taxon>Bacillota</taxon>
        <taxon>Clostridia</taxon>
        <taxon>Lachnospirales</taxon>
        <taxon>Lachnospiraceae</taxon>
        <taxon>Lacrimispora</taxon>
    </lineage>
</organism>
<feature type="domain" description="Sialidase" evidence="1">
    <location>
        <begin position="47"/>
        <end position="342"/>
    </location>
</feature>
<proteinExistence type="predicted"/>
<evidence type="ECO:0000259" key="1">
    <source>
        <dbReference type="Pfam" id="PF13088"/>
    </source>
</evidence>
<dbReference type="Proteomes" id="UP000284277">
    <property type="component" value="Unassembled WGS sequence"/>
</dbReference>
<dbReference type="Gene3D" id="2.120.10.10">
    <property type="match status" value="1"/>
</dbReference>
<reference evidence="2 3" key="1">
    <citation type="submission" date="2016-08" db="EMBL/GenBank/DDBJ databases">
        <title>A new outlook on sporulation: Clostridium algidixylanolyticum.</title>
        <authorList>
            <person name="Poppleton D.I."/>
            <person name="Gribaldo S."/>
        </authorList>
    </citation>
    <scope>NUCLEOTIDE SEQUENCE [LARGE SCALE GENOMIC DNA]</scope>
    <source>
        <strain evidence="2 3">SPL73</strain>
    </source>
</reference>
<gene>
    <name evidence="2" type="ORF">BET01_16730</name>
</gene>
<protein>
    <submittedName>
        <fullName evidence="2">Neuraminidase (Sialidase)</fullName>
    </submittedName>
</protein>
<dbReference type="SUPFAM" id="SSF50939">
    <property type="entry name" value="Sialidases"/>
    <property type="match status" value="1"/>
</dbReference>
<dbReference type="InterPro" id="IPR036278">
    <property type="entry name" value="Sialidase_sf"/>
</dbReference>
<comment type="caution">
    <text evidence="2">The sequence shown here is derived from an EMBL/GenBank/DDBJ whole genome shotgun (WGS) entry which is preliminary data.</text>
</comment>
<dbReference type="EMBL" id="MCIA01000009">
    <property type="protein sequence ID" value="RKD32881.1"/>
    <property type="molecule type" value="Genomic_DNA"/>
</dbReference>
<dbReference type="InterPro" id="IPR011040">
    <property type="entry name" value="Sialidase"/>
</dbReference>
<evidence type="ECO:0000313" key="3">
    <source>
        <dbReference type="Proteomes" id="UP000284277"/>
    </source>
</evidence>
<dbReference type="Pfam" id="PF13088">
    <property type="entry name" value="BNR_2"/>
    <property type="match status" value="1"/>
</dbReference>
<dbReference type="PANTHER" id="PTHR43752">
    <property type="entry name" value="BNR/ASP-BOX REPEAT FAMILY PROTEIN"/>
    <property type="match status" value="1"/>
</dbReference>
<name>A0A419T5Y7_9FIRM</name>
<dbReference type="PANTHER" id="PTHR43752:SF2">
    <property type="entry name" value="BNR_ASP-BOX REPEAT FAMILY PROTEIN"/>
    <property type="match status" value="1"/>
</dbReference>
<dbReference type="OrthoDB" id="41724at2"/>